<reference evidence="1 2" key="1">
    <citation type="journal article" date="2012" name="Genome Biol.">
        <title>Genome and low-iron response of an oceanic diatom adapted to chronic iron limitation.</title>
        <authorList>
            <person name="Lommer M."/>
            <person name="Specht M."/>
            <person name="Roy A.S."/>
            <person name="Kraemer L."/>
            <person name="Andreson R."/>
            <person name="Gutowska M.A."/>
            <person name="Wolf J."/>
            <person name="Bergner S.V."/>
            <person name="Schilhabel M.B."/>
            <person name="Klostermeier U.C."/>
            <person name="Beiko R.G."/>
            <person name="Rosenstiel P."/>
            <person name="Hippler M."/>
            <person name="Laroche J."/>
        </authorList>
    </citation>
    <scope>NUCLEOTIDE SEQUENCE [LARGE SCALE GENOMIC DNA]</scope>
    <source>
        <strain evidence="1 2">CCMP1005</strain>
    </source>
</reference>
<dbReference type="AlphaFoldDB" id="K0SZR4"/>
<gene>
    <name evidence="1" type="ORF">THAOC_06655</name>
</gene>
<proteinExistence type="predicted"/>
<organism evidence="1 2">
    <name type="scientific">Thalassiosira oceanica</name>
    <name type="common">Marine diatom</name>
    <dbReference type="NCBI Taxonomy" id="159749"/>
    <lineage>
        <taxon>Eukaryota</taxon>
        <taxon>Sar</taxon>
        <taxon>Stramenopiles</taxon>
        <taxon>Ochrophyta</taxon>
        <taxon>Bacillariophyta</taxon>
        <taxon>Coscinodiscophyceae</taxon>
        <taxon>Thalassiosirophycidae</taxon>
        <taxon>Thalassiosirales</taxon>
        <taxon>Thalassiosiraceae</taxon>
        <taxon>Thalassiosira</taxon>
    </lineage>
</organism>
<dbReference type="EMBL" id="AGNL01006676">
    <property type="protein sequence ID" value="EJK71863.1"/>
    <property type="molecule type" value="Genomic_DNA"/>
</dbReference>
<protein>
    <submittedName>
        <fullName evidence="1">Uncharacterized protein</fullName>
    </submittedName>
</protein>
<sequence>LLGSVCWDLGFEKSAPQGLAHAAYARTGRDGGHREVVGGSAGEFGLVTTPAMSFDPLAVARTQAAAHERGGGAPTKRKR</sequence>
<accession>K0SZR4</accession>
<name>K0SZR4_THAOC</name>
<comment type="caution">
    <text evidence="1">The sequence shown here is derived from an EMBL/GenBank/DDBJ whole genome shotgun (WGS) entry which is preliminary data.</text>
</comment>
<keyword evidence="2" id="KW-1185">Reference proteome</keyword>
<feature type="non-terminal residue" evidence="1">
    <location>
        <position position="1"/>
    </location>
</feature>
<evidence type="ECO:0000313" key="1">
    <source>
        <dbReference type="EMBL" id="EJK71863.1"/>
    </source>
</evidence>
<dbReference type="Proteomes" id="UP000266841">
    <property type="component" value="Unassembled WGS sequence"/>
</dbReference>
<evidence type="ECO:0000313" key="2">
    <source>
        <dbReference type="Proteomes" id="UP000266841"/>
    </source>
</evidence>